<dbReference type="PANTHER" id="PTHR11008">
    <property type="entry name" value="PROTEIN TAKEOUT-LIKE PROTEIN"/>
    <property type="match status" value="1"/>
</dbReference>
<dbReference type="PANTHER" id="PTHR11008:SF31">
    <property type="entry name" value="PROTEIN TAKEOUT-LIKE PROTEIN"/>
    <property type="match status" value="1"/>
</dbReference>
<evidence type="ECO:0000313" key="6">
    <source>
        <dbReference type="Proteomes" id="UP000009192"/>
    </source>
</evidence>
<sequence>MCRKFGIVLLLSTVGAIWAQQQPYYLQQCPRDEAVINECLRDSGNKLVHYLQKGIPELDIYEIEPVIIDEIGIVLGSGPDGYRALFRNIQAFGVSNITVTNVRSFFICSVKHSSNASEHLPGTRSQLRSIFMNAICILLHEENSDLDSLQFQLTCEIPRIRVKAQYRSTGVLILVKASGAGDYWGEYEGVKAKIYFKALANEAADGRTYLTTDSVKMDFNVKEIQMGVDNIANGNTVIQAALNLFINSNSQELLKEMKPALRTKLTLVIRNFMDRLFAKIPLDEWINLN</sequence>
<evidence type="ECO:0000313" key="5">
    <source>
        <dbReference type="EMBL" id="KRG01826.1"/>
    </source>
</evidence>
<dbReference type="InParanoid" id="A0A0Q9XAM8"/>
<gene>
    <name evidence="5" type="primary">Dmoj\GI22504</name>
    <name evidence="5" type="ORF">Dmoj_GI22504</name>
</gene>
<dbReference type="Pfam" id="PF06585">
    <property type="entry name" value="JHBP"/>
    <property type="match status" value="2"/>
</dbReference>
<dbReference type="InterPro" id="IPR038606">
    <property type="entry name" value="To_sf"/>
</dbReference>
<evidence type="ECO:0000256" key="4">
    <source>
        <dbReference type="SAM" id="SignalP"/>
    </source>
</evidence>
<keyword evidence="6" id="KW-1185">Reference proteome</keyword>
<proteinExistence type="inferred from homology"/>
<dbReference type="GO" id="GO:0007623">
    <property type="term" value="P:circadian rhythm"/>
    <property type="evidence" value="ECO:0007669"/>
    <property type="project" value="UniProtKB-ARBA"/>
</dbReference>
<protein>
    <submittedName>
        <fullName evidence="5">Uncharacterized protein, isoform B</fullName>
    </submittedName>
</protein>
<evidence type="ECO:0000256" key="2">
    <source>
        <dbReference type="ARBA" id="ARBA00023108"/>
    </source>
</evidence>
<dbReference type="EMBL" id="CH933806">
    <property type="protein sequence ID" value="KRG01826.1"/>
    <property type="molecule type" value="Genomic_DNA"/>
</dbReference>
<accession>A0A0Q9XAM8</accession>
<evidence type="ECO:0000256" key="3">
    <source>
        <dbReference type="ARBA" id="ARBA00060902"/>
    </source>
</evidence>
<dbReference type="Proteomes" id="UP000009192">
    <property type="component" value="Unassembled WGS sequence"/>
</dbReference>
<evidence type="ECO:0000256" key="1">
    <source>
        <dbReference type="ARBA" id="ARBA00022729"/>
    </source>
</evidence>
<dbReference type="SMART" id="SM00700">
    <property type="entry name" value="JHBP"/>
    <property type="match status" value="1"/>
</dbReference>
<dbReference type="Gene3D" id="3.15.10.30">
    <property type="entry name" value="Haemolymph juvenile hormone binding protein"/>
    <property type="match status" value="2"/>
</dbReference>
<feature type="chain" id="PRO_5006387730" evidence="4">
    <location>
        <begin position="20"/>
        <end position="289"/>
    </location>
</feature>
<dbReference type="AlphaFoldDB" id="A0A0Q9XAM8"/>
<feature type="signal peptide" evidence="4">
    <location>
        <begin position="1"/>
        <end position="19"/>
    </location>
</feature>
<reference evidence="5 6" key="1">
    <citation type="journal article" date="2007" name="Nature">
        <title>Evolution of genes and genomes on the Drosophila phylogeny.</title>
        <authorList>
            <consortium name="Drosophila 12 Genomes Consortium"/>
            <person name="Clark A.G."/>
            <person name="Eisen M.B."/>
            <person name="Smith D.R."/>
            <person name="Bergman C.M."/>
            <person name="Oliver B."/>
            <person name="Markow T.A."/>
            <person name="Kaufman T.C."/>
            <person name="Kellis M."/>
            <person name="Gelbart W."/>
            <person name="Iyer V.N."/>
            <person name="Pollard D.A."/>
            <person name="Sackton T.B."/>
            <person name="Larracuente A.M."/>
            <person name="Singh N.D."/>
            <person name="Abad J.P."/>
            <person name="Abt D.N."/>
            <person name="Adryan B."/>
            <person name="Aguade M."/>
            <person name="Akashi H."/>
            <person name="Anderson W.W."/>
            <person name="Aquadro C.F."/>
            <person name="Ardell D.H."/>
            <person name="Arguello R."/>
            <person name="Artieri C.G."/>
            <person name="Barbash D.A."/>
            <person name="Barker D."/>
            <person name="Barsanti P."/>
            <person name="Batterham P."/>
            <person name="Batzoglou S."/>
            <person name="Begun D."/>
            <person name="Bhutkar A."/>
            <person name="Blanco E."/>
            <person name="Bosak S.A."/>
            <person name="Bradley R.K."/>
            <person name="Brand A.D."/>
            <person name="Brent M.R."/>
            <person name="Brooks A.N."/>
            <person name="Brown R.H."/>
            <person name="Butlin R.K."/>
            <person name="Caggese C."/>
            <person name="Calvi B.R."/>
            <person name="Bernardo de Carvalho A."/>
            <person name="Caspi A."/>
            <person name="Castrezana S."/>
            <person name="Celniker S.E."/>
            <person name="Chang J.L."/>
            <person name="Chapple C."/>
            <person name="Chatterji S."/>
            <person name="Chinwalla A."/>
            <person name="Civetta A."/>
            <person name="Clifton S.W."/>
            <person name="Comeron J.M."/>
            <person name="Costello J.C."/>
            <person name="Coyne J.A."/>
            <person name="Daub J."/>
            <person name="David R.G."/>
            <person name="Delcher A.L."/>
            <person name="Delehaunty K."/>
            <person name="Do C.B."/>
            <person name="Ebling H."/>
            <person name="Edwards K."/>
            <person name="Eickbush T."/>
            <person name="Evans J.D."/>
            <person name="Filipski A."/>
            <person name="Findeiss S."/>
            <person name="Freyhult E."/>
            <person name="Fulton L."/>
            <person name="Fulton R."/>
            <person name="Garcia A.C."/>
            <person name="Gardiner A."/>
            <person name="Garfield D.A."/>
            <person name="Garvin B.E."/>
            <person name="Gibson G."/>
            <person name="Gilbert D."/>
            <person name="Gnerre S."/>
            <person name="Godfrey J."/>
            <person name="Good R."/>
            <person name="Gotea V."/>
            <person name="Gravely B."/>
            <person name="Greenberg A.J."/>
            <person name="Griffiths-Jones S."/>
            <person name="Gross S."/>
            <person name="Guigo R."/>
            <person name="Gustafson E.A."/>
            <person name="Haerty W."/>
            <person name="Hahn M.W."/>
            <person name="Halligan D.L."/>
            <person name="Halpern A.L."/>
            <person name="Halter G.M."/>
            <person name="Han M.V."/>
            <person name="Heger A."/>
            <person name="Hillier L."/>
            <person name="Hinrichs A.S."/>
            <person name="Holmes I."/>
            <person name="Hoskins R.A."/>
            <person name="Hubisz M.J."/>
            <person name="Hultmark D."/>
            <person name="Huntley M.A."/>
            <person name="Jaffe D.B."/>
            <person name="Jagadeeshan S."/>
            <person name="Jeck W.R."/>
            <person name="Johnson J."/>
            <person name="Jones C.D."/>
            <person name="Jordan W.C."/>
            <person name="Karpen G.H."/>
            <person name="Kataoka E."/>
            <person name="Keightley P.D."/>
            <person name="Kheradpour P."/>
            <person name="Kirkness E.F."/>
            <person name="Koerich L.B."/>
            <person name="Kristiansen K."/>
            <person name="Kudrna D."/>
            <person name="Kulathinal R.J."/>
            <person name="Kumar S."/>
            <person name="Kwok R."/>
            <person name="Lander E."/>
            <person name="Langley C.H."/>
            <person name="Lapoint R."/>
            <person name="Lazzaro B.P."/>
            <person name="Lee S.J."/>
            <person name="Levesque L."/>
            <person name="Li R."/>
            <person name="Lin C.F."/>
            <person name="Lin M.F."/>
            <person name="Lindblad-Toh K."/>
            <person name="Llopart A."/>
            <person name="Long M."/>
            <person name="Low L."/>
            <person name="Lozovsky E."/>
            <person name="Lu J."/>
            <person name="Luo M."/>
            <person name="Machado C.A."/>
            <person name="Makalowski W."/>
            <person name="Marzo M."/>
            <person name="Matsuda M."/>
            <person name="Matzkin L."/>
            <person name="McAllister B."/>
            <person name="McBride C.S."/>
            <person name="McKernan B."/>
            <person name="McKernan K."/>
            <person name="Mendez-Lago M."/>
            <person name="Minx P."/>
            <person name="Mollenhauer M.U."/>
            <person name="Montooth K."/>
            <person name="Mount S.M."/>
            <person name="Mu X."/>
            <person name="Myers E."/>
            <person name="Negre B."/>
            <person name="Newfeld S."/>
            <person name="Nielsen R."/>
            <person name="Noor M.A."/>
            <person name="O'Grady P."/>
            <person name="Pachter L."/>
            <person name="Papaceit M."/>
            <person name="Parisi M.J."/>
            <person name="Parisi M."/>
            <person name="Parts L."/>
            <person name="Pedersen J.S."/>
            <person name="Pesole G."/>
            <person name="Phillippy A.M."/>
            <person name="Ponting C.P."/>
            <person name="Pop M."/>
            <person name="Porcelli D."/>
            <person name="Powell J.R."/>
            <person name="Prohaska S."/>
            <person name="Pruitt K."/>
            <person name="Puig M."/>
            <person name="Quesneville H."/>
            <person name="Ram K.R."/>
            <person name="Rand D."/>
            <person name="Rasmussen M.D."/>
            <person name="Reed L.K."/>
            <person name="Reenan R."/>
            <person name="Reily A."/>
            <person name="Remington K.A."/>
            <person name="Rieger T.T."/>
            <person name="Ritchie M.G."/>
            <person name="Robin C."/>
            <person name="Rogers Y.H."/>
            <person name="Rohde C."/>
            <person name="Rozas J."/>
            <person name="Rubenfield M.J."/>
            <person name="Ruiz A."/>
            <person name="Russo S."/>
            <person name="Salzberg S.L."/>
            <person name="Sanchez-Gracia A."/>
            <person name="Saranga D.J."/>
            <person name="Sato H."/>
            <person name="Schaeffer S.W."/>
            <person name="Schatz M.C."/>
            <person name="Schlenke T."/>
            <person name="Schwartz R."/>
            <person name="Segarra C."/>
            <person name="Singh R.S."/>
            <person name="Sirot L."/>
            <person name="Sirota M."/>
            <person name="Sisneros N.B."/>
            <person name="Smith C.D."/>
            <person name="Smith T.F."/>
            <person name="Spieth J."/>
            <person name="Stage D.E."/>
            <person name="Stark A."/>
            <person name="Stephan W."/>
            <person name="Strausberg R.L."/>
            <person name="Strempel S."/>
            <person name="Sturgill D."/>
            <person name="Sutton G."/>
            <person name="Sutton G.G."/>
            <person name="Tao W."/>
            <person name="Teichmann S."/>
            <person name="Tobari Y.N."/>
            <person name="Tomimura Y."/>
            <person name="Tsolas J.M."/>
            <person name="Valente V.L."/>
            <person name="Venter E."/>
            <person name="Venter J.C."/>
            <person name="Vicario S."/>
            <person name="Vieira F.G."/>
            <person name="Vilella A.J."/>
            <person name="Villasante A."/>
            <person name="Walenz B."/>
            <person name="Wang J."/>
            <person name="Wasserman M."/>
            <person name="Watts T."/>
            <person name="Wilson D."/>
            <person name="Wilson R.K."/>
            <person name="Wing R.A."/>
            <person name="Wolfner M.F."/>
            <person name="Wong A."/>
            <person name="Wong G.K."/>
            <person name="Wu C.I."/>
            <person name="Wu G."/>
            <person name="Yamamoto D."/>
            <person name="Yang H.P."/>
            <person name="Yang S.P."/>
            <person name="Yorke J.A."/>
            <person name="Yoshida K."/>
            <person name="Zdobnov E."/>
            <person name="Zhang P."/>
            <person name="Zhang Y."/>
            <person name="Zimin A.V."/>
            <person name="Baldwin J."/>
            <person name="Abdouelleil A."/>
            <person name="Abdulkadir J."/>
            <person name="Abebe A."/>
            <person name="Abera B."/>
            <person name="Abreu J."/>
            <person name="Acer S.C."/>
            <person name="Aftuck L."/>
            <person name="Alexander A."/>
            <person name="An P."/>
            <person name="Anderson E."/>
            <person name="Anderson S."/>
            <person name="Arachi H."/>
            <person name="Azer M."/>
            <person name="Bachantsang P."/>
            <person name="Barry A."/>
            <person name="Bayul T."/>
            <person name="Berlin A."/>
            <person name="Bessette D."/>
            <person name="Bloom T."/>
            <person name="Blye J."/>
            <person name="Boguslavskiy L."/>
            <person name="Bonnet C."/>
            <person name="Boukhgalter B."/>
            <person name="Bourzgui I."/>
            <person name="Brown A."/>
            <person name="Cahill P."/>
            <person name="Channer S."/>
            <person name="Cheshatsang Y."/>
            <person name="Chuda L."/>
            <person name="Citroen M."/>
            <person name="Collymore A."/>
            <person name="Cooke P."/>
            <person name="Costello M."/>
            <person name="D'Aco K."/>
            <person name="Daza R."/>
            <person name="De Haan G."/>
            <person name="DeGray S."/>
            <person name="DeMaso C."/>
            <person name="Dhargay N."/>
            <person name="Dooley K."/>
            <person name="Dooley E."/>
            <person name="Doricent M."/>
            <person name="Dorje P."/>
            <person name="Dorjee K."/>
            <person name="Dupes A."/>
            <person name="Elong R."/>
            <person name="Falk J."/>
            <person name="Farina A."/>
            <person name="Faro S."/>
            <person name="Ferguson D."/>
            <person name="Fisher S."/>
            <person name="Foley C.D."/>
            <person name="Franke A."/>
            <person name="Friedrich D."/>
            <person name="Gadbois L."/>
            <person name="Gearin G."/>
            <person name="Gearin C.R."/>
            <person name="Giannoukos G."/>
            <person name="Goode T."/>
            <person name="Graham J."/>
            <person name="Grandbois E."/>
            <person name="Grewal S."/>
            <person name="Gyaltsen K."/>
            <person name="Hafez N."/>
            <person name="Hagos B."/>
            <person name="Hall J."/>
            <person name="Henson C."/>
            <person name="Hollinger A."/>
            <person name="Honan T."/>
            <person name="Huard M.D."/>
            <person name="Hughes L."/>
            <person name="Hurhula B."/>
            <person name="Husby M.E."/>
            <person name="Kamat A."/>
            <person name="Kanga B."/>
            <person name="Kashin S."/>
            <person name="Khazanovich D."/>
            <person name="Kisner P."/>
            <person name="Lance K."/>
            <person name="Lara M."/>
            <person name="Lee W."/>
            <person name="Lennon N."/>
            <person name="Letendre F."/>
            <person name="LeVine R."/>
            <person name="Lipovsky A."/>
            <person name="Liu X."/>
            <person name="Liu J."/>
            <person name="Liu S."/>
            <person name="Lokyitsang T."/>
            <person name="Lokyitsang Y."/>
            <person name="Lubonja R."/>
            <person name="Lui A."/>
            <person name="MacDonald P."/>
            <person name="Magnisalis V."/>
            <person name="Maru K."/>
            <person name="Matthews C."/>
            <person name="McCusker W."/>
            <person name="McDonough S."/>
            <person name="Mehta T."/>
            <person name="Meldrim J."/>
            <person name="Meneus L."/>
            <person name="Mihai O."/>
            <person name="Mihalev A."/>
            <person name="Mihova T."/>
            <person name="Mittelman R."/>
            <person name="Mlenga V."/>
            <person name="Montmayeur A."/>
            <person name="Mulrain L."/>
            <person name="Navidi A."/>
            <person name="Naylor J."/>
            <person name="Negash T."/>
            <person name="Nguyen T."/>
            <person name="Nguyen N."/>
            <person name="Nicol R."/>
            <person name="Norbu C."/>
            <person name="Norbu N."/>
            <person name="Novod N."/>
            <person name="O'Neill B."/>
            <person name="Osman S."/>
            <person name="Markiewicz E."/>
            <person name="Oyono O.L."/>
            <person name="Patti C."/>
            <person name="Phunkhang P."/>
            <person name="Pierre F."/>
            <person name="Priest M."/>
            <person name="Raghuraman S."/>
            <person name="Rege F."/>
            <person name="Reyes R."/>
            <person name="Rise C."/>
            <person name="Rogov P."/>
            <person name="Ross K."/>
            <person name="Ryan E."/>
            <person name="Settipalli S."/>
            <person name="Shea T."/>
            <person name="Sherpa N."/>
            <person name="Shi L."/>
            <person name="Shih D."/>
            <person name="Sparrow T."/>
            <person name="Spaulding J."/>
            <person name="Stalker J."/>
            <person name="Stange-Thomann N."/>
            <person name="Stavropoulos S."/>
            <person name="Stone C."/>
            <person name="Strader C."/>
            <person name="Tesfaye S."/>
            <person name="Thomson T."/>
            <person name="Thoulutsang Y."/>
            <person name="Thoulutsang D."/>
            <person name="Topham K."/>
            <person name="Topping I."/>
            <person name="Tsamla T."/>
            <person name="Vassiliev H."/>
            <person name="Vo A."/>
            <person name="Wangchuk T."/>
            <person name="Wangdi T."/>
            <person name="Weiand M."/>
            <person name="Wilkinson J."/>
            <person name="Wilson A."/>
            <person name="Yadav S."/>
            <person name="Young G."/>
            <person name="Yu Q."/>
            <person name="Zembek L."/>
            <person name="Zhong D."/>
            <person name="Zimmer A."/>
            <person name="Zwirko Z."/>
            <person name="Jaffe D.B."/>
            <person name="Alvarez P."/>
            <person name="Brockman W."/>
            <person name="Butler J."/>
            <person name="Chin C."/>
            <person name="Gnerre S."/>
            <person name="Grabherr M."/>
            <person name="Kleber M."/>
            <person name="Mauceli E."/>
            <person name="MacCallum I."/>
        </authorList>
    </citation>
    <scope>NUCLEOTIDE SEQUENCE [LARGE SCALE GENOMIC DNA]</scope>
    <source>
        <strain evidence="6">Tucson 15081-1352.22</strain>
    </source>
</reference>
<keyword evidence="1 4" id="KW-0732">Signal</keyword>
<keyword evidence="2" id="KW-0090">Biological rhythms</keyword>
<name>A0A0Q9XAM8_DROMO</name>
<dbReference type="FunCoup" id="A0A0Q9XAM8">
    <property type="interactions" value="70"/>
</dbReference>
<comment type="similarity">
    <text evidence="3">Belongs to the TO family.</text>
</comment>
<dbReference type="GO" id="GO:0005615">
    <property type="term" value="C:extracellular space"/>
    <property type="evidence" value="ECO:0007669"/>
    <property type="project" value="TreeGrafter"/>
</dbReference>
<organism evidence="5 6">
    <name type="scientific">Drosophila mojavensis</name>
    <name type="common">Fruit fly</name>
    <dbReference type="NCBI Taxonomy" id="7230"/>
    <lineage>
        <taxon>Eukaryota</taxon>
        <taxon>Metazoa</taxon>
        <taxon>Ecdysozoa</taxon>
        <taxon>Arthropoda</taxon>
        <taxon>Hexapoda</taxon>
        <taxon>Insecta</taxon>
        <taxon>Pterygota</taxon>
        <taxon>Neoptera</taxon>
        <taxon>Endopterygota</taxon>
        <taxon>Diptera</taxon>
        <taxon>Brachycera</taxon>
        <taxon>Muscomorpha</taxon>
        <taxon>Ephydroidea</taxon>
        <taxon>Drosophilidae</taxon>
        <taxon>Drosophila</taxon>
    </lineage>
</organism>
<dbReference type="OrthoDB" id="8189372at2759"/>
<dbReference type="InterPro" id="IPR010562">
    <property type="entry name" value="Haemolymph_juvenile_hormone-bd"/>
</dbReference>
<dbReference type="FunFam" id="3.15.10.30:FF:000001">
    <property type="entry name" value="Takeout-like protein 1"/>
    <property type="match status" value="1"/>
</dbReference>